<organism evidence="3 4">
    <name type="scientific">Arthrobacter liuii</name>
    <dbReference type="NCBI Taxonomy" id="1476996"/>
    <lineage>
        <taxon>Bacteria</taxon>
        <taxon>Bacillati</taxon>
        <taxon>Actinomycetota</taxon>
        <taxon>Actinomycetes</taxon>
        <taxon>Micrococcales</taxon>
        <taxon>Micrococcaceae</taxon>
        <taxon>Arthrobacter</taxon>
    </lineage>
</organism>
<dbReference type="Proteomes" id="UP000643279">
    <property type="component" value="Unassembled WGS sequence"/>
</dbReference>
<keyword evidence="2" id="KW-1133">Transmembrane helix</keyword>
<feature type="region of interest" description="Disordered" evidence="1">
    <location>
        <begin position="1"/>
        <end position="22"/>
    </location>
</feature>
<feature type="transmembrane region" description="Helical" evidence="2">
    <location>
        <begin position="26"/>
        <end position="47"/>
    </location>
</feature>
<accession>A0ABQ2AYR4</accession>
<gene>
    <name evidence="3" type="ORF">GCM10007170_33810</name>
</gene>
<keyword evidence="2" id="KW-0812">Transmembrane</keyword>
<evidence type="ECO:0000313" key="3">
    <source>
        <dbReference type="EMBL" id="GGH99298.1"/>
    </source>
</evidence>
<feature type="transmembrane region" description="Helical" evidence="2">
    <location>
        <begin position="59"/>
        <end position="76"/>
    </location>
</feature>
<evidence type="ECO:0000313" key="4">
    <source>
        <dbReference type="Proteomes" id="UP000643279"/>
    </source>
</evidence>
<dbReference type="RefSeq" id="WP_188572732.1">
    <property type="nucleotide sequence ID" value="NZ_BMFW01000021.1"/>
</dbReference>
<proteinExistence type="predicted"/>
<dbReference type="EMBL" id="BMFW01000021">
    <property type="protein sequence ID" value="GGH99298.1"/>
    <property type="molecule type" value="Genomic_DNA"/>
</dbReference>
<keyword evidence="2" id="KW-0472">Membrane</keyword>
<name>A0ABQ2AYR4_9MICC</name>
<sequence>MDDPHRHDGGRPGRPRRAPGWDSPRVYRVLALVFTVTAGGALALVILDLFISRPIPGDLFVLTLNSLAAAVLWRRARAGARA</sequence>
<protein>
    <submittedName>
        <fullName evidence="3">Uncharacterized protein</fullName>
    </submittedName>
</protein>
<evidence type="ECO:0000256" key="1">
    <source>
        <dbReference type="SAM" id="MobiDB-lite"/>
    </source>
</evidence>
<evidence type="ECO:0000256" key="2">
    <source>
        <dbReference type="SAM" id="Phobius"/>
    </source>
</evidence>
<keyword evidence="4" id="KW-1185">Reference proteome</keyword>
<feature type="compositionally biased region" description="Basic and acidic residues" evidence="1">
    <location>
        <begin position="1"/>
        <end position="11"/>
    </location>
</feature>
<comment type="caution">
    <text evidence="3">The sequence shown here is derived from an EMBL/GenBank/DDBJ whole genome shotgun (WGS) entry which is preliminary data.</text>
</comment>
<reference evidence="4" key="1">
    <citation type="journal article" date="2019" name="Int. J. Syst. Evol. Microbiol.">
        <title>The Global Catalogue of Microorganisms (GCM) 10K type strain sequencing project: providing services to taxonomists for standard genome sequencing and annotation.</title>
        <authorList>
            <consortium name="The Broad Institute Genomics Platform"/>
            <consortium name="The Broad Institute Genome Sequencing Center for Infectious Disease"/>
            <person name="Wu L."/>
            <person name="Ma J."/>
        </authorList>
    </citation>
    <scope>NUCLEOTIDE SEQUENCE [LARGE SCALE GENOMIC DNA]</scope>
    <source>
        <strain evidence="4">CGMCC 1.12778</strain>
    </source>
</reference>